<evidence type="ECO:0000256" key="4">
    <source>
        <dbReference type="ARBA" id="ARBA00022692"/>
    </source>
</evidence>
<dbReference type="PANTHER" id="PTHR34582">
    <property type="entry name" value="UPF0702 TRANSMEMBRANE PROTEIN YCAP"/>
    <property type="match status" value="1"/>
</dbReference>
<accession>A0A6N2RGG5</accession>
<dbReference type="EMBL" id="CACRSL010000003">
    <property type="protein sequence ID" value="VYS80453.1"/>
    <property type="molecule type" value="Genomic_DNA"/>
</dbReference>
<keyword evidence="5 7" id="KW-1133">Transmembrane helix</keyword>
<dbReference type="GO" id="GO:0005886">
    <property type="term" value="C:plasma membrane"/>
    <property type="evidence" value="ECO:0007669"/>
    <property type="project" value="UniProtKB-SubCell"/>
</dbReference>
<comment type="subcellular location">
    <subcellularLocation>
        <location evidence="1">Cell membrane</location>
        <topology evidence="1">Multi-pass membrane protein</topology>
    </subcellularLocation>
</comment>
<comment type="similarity">
    <text evidence="2">Belongs to the UPF0702 family.</text>
</comment>
<evidence type="ECO:0000256" key="5">
    <source>
        <dbReference type="ARBA" id="ARBA00022989"/>
    </source>
</evidence>
<keyword evidence="4 7" id="KW-0812">Transmembrane</keyword>
<evidence type="ECO:0000256" key="2">
    <source>
        <dbReference type="ARBA" id="ARBA00006448"/>
    </source>
</evidence>
<dbReference type="Gene3D" id="3.30.240.20">
    <property type="entry name" value="bsu07140 like domains"/>
    <property type="match status" value="2"/>
</dbReference>
<dbReference type="PANTHER" id="PTHR34582:SF6">
    <property type="entry name" value="UPF0702 TRANSMEMBRANE PROTEIN YCAP"/>
    <property type="match status" value="1"/>
</dbReference>
<feature type="transmembrane region" description="Helical" evidence="7">
    <location>
        <begin position="6"/>
        <end position="23"/>
    </location>
</feature>
<name>A0A6N2RGG5_9FIRM</name>
<evidence type="ECO:0000256" key="6">
    <source>
        <dbReference type="ARBA" id="ARBA00023136"/>
    </source>
</evidence>
<dbReference type="InterPro" id="IPR023090">
    <property type="entry name" value="UPF0702_alpha/beta_dom_sf"/>
</dbReference>
<evidence type="ECO:0000313" key="9">
    <source>
        <dbReference type="EMBL" id="VYS80453.1"/>
    </source>
</evidence>
<evidence type="ECO:0000259" key="8">
    <source>
        <dbReference type="Pfam" id="PF04239"/>
    </source>
</evidence>
<evidence type="ECO:0000256" key="3">
    <source>
        <dbReference type="ARBA" id="ARBA00022475"/>
    </source>
</evidence>
<protein>
    <recommendedName>
        <fullName evidence="8">YetF C-terminal domain-containing protein</fullName>
    </recommendedName>
</protein>
<sequence>MYVVLFRTILLYILIIFSLRVMGKRQLGELQPSEFVITILISNIATLPIEDTNVPLLCGAIPILTLMCFEVFISTLILKSKTARKVISGNPRVLIRDGKVDQQEMQNLRFSVDDLLEQLRTNNVFDIQDVAFAIVETTGKLSVYQRFEARNVTPQMLNLQSPGEDALLPVAVISDGEVVEDSLRFCNLKPEWLHKVLSENGYQPQDIFLMTCNRKAQYHIIPKEK</sequence>
<evidence type="ECO:0000256" key="1">
    <source>
        <dbReference type="ARBA" id="ARBA00004651"/>
    </source>
</evidence>
<feature type="domain" description="YetF C-terminal" evidence="8">
    <location>
        <begin position="79"/>
        <end position="212"/>
    </location>
</feature>
<keyword evidence="6 7" id="KW-0472">Membrane</keyword>
<dbReference type="Pfam" id="PF04239">
    <property type="entry name" value="DUF421"/>
    <property type="match status" value="1"/>
</dbReference>
<dbReference type="InterPro" id="IPR007353">
    <property type="entry name" value="DUF421"/>
</dbReference>
<dbReference type="AlphaFoldDB" id="A0A6N2RGG5"/>
<gene>
    <name evidence="9" type="ORF">AULFYP135_00436</name>
</gene>
<organism evidence="9">
    <name type="scientific">uncultured Anaerotruncus sp</name>
    <dbReference type="NCBI Taxonomy" id="905011"/>
    <lineage>
        <taxon>Bacteria</taxon>
        <taxon>Bacillati</taxon>
        <taxon>Bacillota</taxon>
        <taxon>Clostridia</taxon>
        <taxon>Eubacteriales</taxon>
        <taxon>Oscillospiraceae</taxon>
        <taxon>Anaerotruncus</taxon>
        <taxon>environmental samples</taxon>
    </lineage>
</organism>
<evidence type="ECO:0000256" key="7">
    <source>
        <dbReference type="SAM" id="Phobius"/>
    </source>
</evidence>
<feature type="transmembrane region" description="Helical" evidence="7">
    <location>
        <begin position="54"/>
        <end position="78"/>
    </location>
</feature>
<keyword evidence="3" id="KW-1003">Cell membrane</keyword>
<proteinExistence type="inferred from homology"/>
<reference evidence="9" key="1">
    <citation type="submission" date="2019-11" db="EMBL/GenBank/DDBJ databases">
        <authorList>
            <person name="Feng L."/>
        </authorList>
    </citation>
    <scope>NUCLEOTIDE SEQUENCE</scope>
    <source>
        <strain evidence="9">AundefinedLFYP135</strain>
    </source>
</reference>